<dbReference type="Proteomes" id="UP000235965">
    <property type="component" value="Unassembled WGS sequence"/>
</dbReference>
<dbReference type="EMBL" id="NEVH01016968">
    <property type="protein sequence ID" value="PNF24792.1"/>
    <property type="molecule type" value="Genomic_DNA"/>
</dbReference>
<evidence type="ECO:0000256" key="16">
    <source>
        <dbReference type="ARBA" id="ARBA00060115"/>
    </source>
</evidence>
<evidence type="ECO:0000256" key="19">
    <source>
        <dbReference type="PROSITE-ProRule" id="PRU10141"/>
    </source>
</evidence>
<comment type="subcellular location">
    <subcellularLocation>
        <location evidence="2">Cytoplasm</location>
        <location evidence="2">Perinuclear region</location>
    </subcellularLocation>
</comment>
<evidence type="ECO:0000256" key="7">
    <source>
        <dbReference type="ARBA" id="ARBA00022553"/>
    </source>
</evidence>
<dbReference type="Pfam" id="PF19431">
    <property type="entry name" value="MEKK4_N"/>
    <property type="match status" value="1"/>
</dbReference>
<evidence type="ECO:0000256" key="17">
    <source>
        <dbReference type="ARBA" id="ARBA00069057"/>
    </source>
</evidence>
<dbReference type="InterPro" id="IPR017441">
    <property type="entry name" value="Protein_kinase_ATP_BS"/>
</dbReference>
<evidence type="ECO:0000256" key="9">
    <source>
        <dbReference type="ARBA" id="ARBA00022723"/>
    </source>
</evidence>
<evidence type="ECO:0000256" key="12">
    <source>
        <dbReference type="ARBA" id="ARBA00022840"/>
    </source>
</evidence>
<dbReference type="OrthoDB" id="1043025at2759"/>
<feature type="compositionally biased region" description="Low complexity" evidence="20">
    <location>
        <begin position="142"/>
        <end position="159"/>
    </location>
</feature>
<evidence type="ECO:0000259" key="21">
    <source>
        <dbReference type="PROSITE" id="PS50011"/>
    </source>
</evidence>
<comment type="function">
    <text evidence="16">Component of a protein kinase signal transduction cascade. Activates the CSBP2, P38 and JNK MAPK pathways, but not the ERK pathway. Specifically phosphorylates and activates MAP2K4 and MAP2K6.</text>
</comment>
<evidence type="ECO:0000256" key="11">
    <source>
        <dbReference type="ARBA" id="ARBA00022777"/>
    </source>
</evidence>
<dbReference type="InParanoid" id="A0A2J7Q887"/>
<dbReference type="InterPro" id="IPR000719">
    <property type="entry name" value="Prot_kinase_dom"/>
</dbReference>
<organism evidence="22 23">
    <name type="scientific">Cryptotermes secundus</name>
    <dbReference type="NCBI Taxonomy" id="105785"/>
    <lineage>
        <taxon>Eukaryota</taxon>
        <taxon>Metazoa</taxon>
        <taxon>Ecdysozoa</taxon>
        <taxon>Arthropoda</taxon>
        <taxon>Hexapoda</taxon>
        <taxon>Insecta</taxon>
        <taxon>Pterygota</taxon>
        <taxon>Neoptera</taxon>
        <taxon>Polyneoptera</taxon>
        <taxon>Dictyoptera</taxon>
        <taxon>Blattodea</taxon>
        <taxon>Blattoidea</taxon>
        <taxon>Termitoidae</taxon>
        <taxon>Kalotermitidae</taxon>
        <taxon>Cryptotermitinae</taxon>
        <taxon>Cryptotermes</taxon>
    </lineage>
</organism>
<dbReference type="PANTHER" id="PTHR48016">
    <property type="entry name" value="MAP KINASE KINASE KINASE SSK2-RELATED-RELATED"/>
    <property type="match status" value="1"/>
</dbReference>
<dbReference type="FunFam" id="1.10.510.10:FF:000122">
    <property type="entry name" value="Mitogen-activated protein kinase kinase kinase 4"/>
    <property type="match status" value="1"/>
</dbReference>
<dbReference type="GO" id="GO:0048471">
    <property type="term" value="C:perinuclear region of cytoplasm"/>
    <property type="evidence" value="ECO:0007669"/>
    <property type="project" value="UniProtKB-SubCell"/>
</dbReference>
<keyword evidence="12 19" id="KW-0067">ATP-binding</keyword>
<keyword evidence="11" id="KW-0418">Kinase</keyword>
<keyword evidence="13" id="KW-0460">Magnesium</keyword>
<comment type="caution">
    <text evidence="22">The sequence shown here is derived from an EMBL/GenBank/DDBJ whole genome shotgun (WGS) entry which is preliminary data.</text>
</comment>
<evidence type="ECO:0000256" key="8">
    <source>
        <dbReference type="ARBA" id="ARBA00022679"/>
    </source>
</evidence>
<dbReference type="Gene3D" id="1.10.510.10">
    <property type="entry name" value="Transferase(Phosphotransferase) domain 1"/>
    <property type="match status" value="1"/>
</dbReference>
<comment type="catalytic activity">
    <reaction evidence="15">
        <text>L-seryl-[protein] + ATP = O-phospho-L-seryl-[protein] + ADP + H(+)</text>
        <dbReference type="Rhea" id="RHEA:17989"/>
        <dbReference type="Rhea" id="RHEA-COMP:9863"/>
        <dbReference type="Rhea" id="RHEA-COMP:11604"/>
        <dbReference type="ChEBI" id="CHEBI:15378"/>
        <dbReference type="ChEBI" id="CHEBI:29999"/>
        <dbReference type="ChEBI" id="CHEBI:30616"/>
        <dbReference type="ChEBI" id="CHEBI:83421"/>
        <dbReference type="ChEBI" id="CHEBI:456216"/>
        <dbReference type="EC" id="2.7.11.25"/>
    </reaction>
</comment>
<feature type="region of interest" description="Disordered" evidence="20">
    <location>
        <begin position="122"/>
        <end position="193"/>
    </location>
</feature>
<dbReference type="CDD" id="cd06626">
    <property type="entry name" value="STKc_MEKK4"/>
    <property type="match status" value="1"/>
</dbReference>
<comment type="catalytic activity">
    <reaction evidence="14">
        <text>L-threonyl-[protein] + ATP = O-phospho-L-threonyl-[protein] + ADP + H(+)</text>
        <dbReference type="Rhea" id="RHEA:46608"/>
        <dbReference type="Rhea" id="RHEA-COMP:11060"/>
        <dbReference type="Rhea" id="RHEA-COMP:11605"/>
        <dbReference type="ChEBI" id="CHEBI:15378"/>
        <dbReference type="ChEBI" id="CHEBI:30013"/>
        <dbReference type="ChEBI" id="CHEBI:30616"/>
        <dbReference type="ChEBI" id="CHEBI:61977"/>
        <dbReference type="ChEBI" id="CHEBI:456216"/>
        <dbReference type="EC" id="2.7.11.25"/>
    </reaction>
</comment>
<gene>
    <name evidence="22" type="ORF">B7P43_G15409</name>
</gene>
<dbReference type="PROSITE" id="PS00107">
    <property type="entry name" value="PROTEIN_KINASE_ATP"/>
    <property type="match status" value="1"/>
</dbReference>
<dbReference type="SMART" id="SM00220">
    <property type="entry name" value="S_TKc"/>
    <property type="match status" value="1"/>
</dbReference>
<evidence type="ECO:0000256" key="10">
    <source>
        <dbReference type="ARBA" id="ARBA00022741"/>
    </source>
</evidence>
<evidence type="ECO:0000256" key="14">
    <source>
        <dbReference type="ARBA" id="ARBA00047559"/>
    </source>
</evidence>
<evidence type="ECO:0000256" key="15">
    <source>
        <dbReference type="ARBA" id="ARBA00048329"/>
    </source>
</evidence>
<evidence type="ECO:0000256" key="20">
    <source>
        <dbReference type="SAM" id="MobiDB-lite"/>
    </source>
</evidence>
<feature type="domain" description="Protein kinase" evidence="21">
    <location>
        <begin position="263"/>
        <end position="525"/>
    </location>
</feature>
<dbReference type="PROSITE" id="PS50011">
    <property type="entry name" value="PROTEIN_KINASE_DOM"/>
    <property type="match status" value="1"/>
</dbReference>
<dbReference type="GO" id="GO:0046872">
    <property type="term" value="F:metal ion binding"/>
    <property type="evidence" value="ECO:0007669"/>
    <property type="project" value="UniProtKB-KW"/>
</dbReference>
<keyword evidence="6" id="KW-0723">Serine/threonine-protein kinase</keyword>
<evidence type="ECO:0000256" key="1">
    <source>
        <dbReference type="ARBA" id="ARBA00001946"/>
    </source>
</evidence>
<keyword evidence="8" id="KW-0808">Transferase</keyword>
<keyword evidence="7" id="KW-0597">Phosphoprotein</keyword>
<keyword evidence="9" id="KW-0479">Metal-binding</keyword>
<keyword evidence="23" id="KW-1185">Reference proteome</keyword>
<comment type="similarity">
    <text evidence="3">Belongs to the protein kinase superfamily. STE Ser/Thr protein kinase family. MAP kinase kinase kinase subfamily.</text>
</comment>
<dbReference type="PROSITE" id="PS00108">
    <property type="entry name" value="PROTEIN_KINASE_ST"/>
    <property type="match status" value="1"/>
</dbReference>
<dbReference type="SUPFAM" id="SSF56112">
    <property type="entry name" value="Protein kinase-like (PK-like)"/>
    <property type="match status" value="1"/>
</dbReference>
<sequence>MSEVDDMEKSALLSRCREILHQGYKFGFEYHKEICRLVTGDAHEKLARGMVSFAQQWMCFVKDRCERGRGLRPRWANQGLDFLMTVCEPQNTNFLNDQEFEALKSNIDECISHVIGTATPTSCTPPYHPHNSRSPLDHCPRSRGSSPSPRSRTPSYRVSHSQPDSTIKSASPTTQRSLSAQNSQSGADSPSETVDDIVDGVVAETLPIPHKALLRIERVREAVRNLDRSLEERLHSQELIGSVTDVESEDKIHIKSRSVTFSWQRGIKIGQGRFGKVYTAVNNQTGEMMAMKEIQLQPNDHRTIRRVAEELRIFEGIQHSNLVRYYGVEIHREEMLIFMEFCAEGTLESLVAAAESSGLPEVLIRRYTRQLLQAVATLHDHGVVHRDIKSANIFLTDEGNCLKLGDFGSAVKIKAHTTLPGELQGFVGTQAYMAPEVFMKTNTEGHGRAADIWSVGCVVVEMASGKRPWAEFDSNYQIMFKVGMGETPAVPDSLSEEGRQFLQLCLQHDPRQRASASELLHHTFVKIDEDDESLSTDIPSLVEDFLKVGIKKDVK</sequence>
<evidence type="ECO:0000256" key="13">
    <source>
        <dbReference type="ARBA" id="ARBA00022842"/>
    </source>
</evidence>
<dbReference type="InterPro" id="IPR050538">
    <property type="entry name" value="MAP_kinase_kinase_kinase"/>
</dbReference>
<reference evidence="22 23" key="1">
    <citation type="submission" date="2017-12" db="EMBL/GenBank/DDBJ databases">
        <title>Hemimetabolous genomes reveal molecular basis of termite eusociality.</title>
        <authorList>
            <person name="Harrison M.C."/>
            <person name="Jongepier E."/>
            <person name="Robertson H.M."/>
            <person name="Arning N."/>
            <person name="Bitard-Feildel T."/>
            <person name="Chao H."/>
            <person name="Childers C.P."/>
            <person name="Dinh H."/>
            <person name="Doddapaneni H."/>
            <person name="Dugan S."/>
            <person name="Gowin J."/>
            <person name="Greiner C."/>
            <person name="Han Y."/>
            <person name="Hu H."/>
            <person name="Hughes D.S.T."/>
            <person name="Huylmans A.-K."/>
            <person name="Kemena C."/>
            <person name="Kremer L.P.M."/>
            <person name="Lee S.L."/>
            <person name="Lopez-Ezquerra A."/>
            <person name="Mallet L."/>
            <person name="Monroy-Kuhn J.M."/>
            <person name="Moser A."/>
            <person name="Murali S.C."/>
            <person name="Muzny D.M."/>
            <person name="Otani S."/>
            <person name="Piulachs M.-D."/>
            <person name="Poelchau M."/>
            <person name="Qu J."/>
            <person name="Schaub F."/>
            <person name="Wada-Katsumata A."/>
            <person name="Worley K.C."/>
            <person name="Xie Q."/>
            <person name="Ylla G."/>
            <person name="Poulsen M."/>
            <person name="Gibbs R.A."/>
            <person name="Schal C."/>
            <person name="Richards S."/>
            <person name="Belles X."/>
            <person name="Korb J."/>
            <person name="Bornberg-Bauer E."/>
        </authorList>
    </citation>
    <scope>NUCLEOTIDE SEQUENCE [LARGE SCALE GENOMIC DNA]</scope>
    <source>
        <tissue evidence="22">Whole body</tissue>
    </source>
</reference>
<dbReference type="Pfam" id="PF00069">
    <property type="entry name" value="Pkinase"/>
    <property type="match status" value="1"/>
</dbReference>
<evidence type="ECO:0000256" key="2">
    <source>
        <dbReference type="ARBA" id="ARBA00004556"/>
    </source>
</evidence>
<evidence type="ECO:0000313" key="22">
    <source>
        <dbReference type="EMBL" id="PNF24792.1"/>
    </source>
</evidence>
<comment type="cofactor">
    <cofactor evidence="1">
        <name>Mg(2+)</name>
        <dbReference type="ChEBI" id="CHEBI:18420"/>
    </cofactor>
</comment>
<evidence type="ECO:0000256" key="5">
    <source>
        <dbReference type="ARBA" id="ARBA00022490"/>
    </source>
</evidence>
<dbReference type="InterPro" id="IPR011009">
    <property type="entry name" value="Kinase-like_dom_sf"/>
</dbReference>
<dbReference type="GO" id="GO:0004709">
    <property type="term" value="F:MAP kinase kinase kinase activity"/>
    <property type="evidence" value="ECO:0007669"/>
    <property type="project" value="UniProtKB-EC"/>
</dbReference>
<evidence type="ECO:0000256" key="6">
    <source>
        <dbReference type="ARBA" id="ARBA00022527"/>
    </source>
</evidence>
<dbReference type="AlphaFoldDB" id="A0A2J7Q887"/>
<evidence type="ECO:0000313" key="23">
    <source>
        <dbReference type="Proteomes" id="UP000235965"/>
    </source>
</evidence>
<name>A0A2J7Q887_9NEOP</name>
<dbReference type="PANTHER" id="PTHR48016:SF32">
    <property type="entry name" value="MITOGEN-ACTIVATED PROTEIN KINASE KINASE KINASE 4"/>
    <property type="match status" value="1"/>
</dbReference>
<evidence type="ECO:0000256" key="18">
    <source>
        <dbReference type="ARBA" id="ARBA00083883"/>
    </source>
</evidence>
<keyword evidence="5" id="KW-0963">Cytoplasm</keyword>
<feature type="compositionally biased region" description="Polar residues" evidence="20">
    <location>
        <begin position="160"/>
        <end position="192"/>
    </location>
</feature>
<dbReference type="InterPro" id="IPR008271">
    <property type="entry name" value="Ser/Thr_kinase_AS"/>
</dbReference>
<dbReference type="InterPro" id="IPR045801">
    <property type="entry name" value="MEKK4_N"/>
</dbReference>
<proteinExistence type="inferred from homology"/>
<evidence type="ECO:0000256" key="4">
    <source>
        <dbReference type="ARBA" id="ARBA00012406"/>
    </source>
</evidence>
<accession>A0A2J7Q887</accession>
<dbReference type="EC" id="2.7.11.25" evidence="4"/>
<evidence type="ECO:0000256" key="3">
    <source>
        <dbReference type="ARBA" id="ARBA00006529"/>
    </source>
</evidence>
<dbReference type="GO" id="GO:0005524">
    <property type="term" value="F:ATP binding"/>
    <property type="evidence" value="ECO:0007669"/>
    <property type="project" value="UniProtKB-UniRule"/>
</dbReference>
<feature type="binding site" evidence="19">
    <location>
        <position position="292"/>
    </location>
    <ligand>
        <name>ATP</name>
        <dbReference type="ChEBI" id="CHEBI:30616"/>
    </ligand>
</feature>
<keyword evidence="10 19" id="KW-0547">Nucleotide-binding</keyword>
<dbReference type="STRING" id="105785.A0A2J7Q887"/>
<protein>
    <recommendedName>
        <fullName evidence="17">Mitogen-activated protein kinase kinase kinase 4</fullName>
        <ecNumber evidence="4">2.7.11.25</ecNumber>
    </recommendedName>
    <alternativeName>
        <fullName evidence="18">MAPK/ERK kinase kinase 4</fullName>
    </alternativeName>
</protein>